<sequence>MALVAFFAARKIATKSKTGNRSDLSAAEQITTVIGLLSCSSFTPLKAAMLHRWADRQSWADPVPMSVTAVALIAFADILIPFVDTWFGVATTSQSAVRLANITELSDLYPVSSGCQVIIVPEVRAGTAQTIDASSDGSDSNNTGADVGAQYATAGISFASDSAFANRVGAYNSALATIDIPFVPSLVRSDLSYQYVLPRNPLTFAAWAPGCPAFGASQPTNATYATINPLLNDTQIYRSSFGTAL</sequence>
<name>A0AAN7TDG7_9PEZI</name>
<protein>
    <submittedName>
        <fullName evidence="1">Uncharacterized protein</fullName>
    </submittedName>
</protein>
<evidence type="ECO:0000313" key="1">
    <source>
        <dbReference type="EMBL" id="KAK5111653.1"/>
    </source>
</evidence>
<dbReference type="Proteomes" id="UP001310890">
    <property type="component" value="Unassembled WGS sequence"/>
</dbReference>
<comment type="caution">
    <text evidence="1">The sequence shown here is derived from an EMBL/GenBank/DDBJ whole genome shotgun (WGS) entry which is preliminary data.</text>
</comment>
<organism evidence="1 2">
    <name type="scientific">Meristemomyces frigidus</name>
    <dbReference type="NCBI Taxonomy" id="1508187"/>
    <lineage>
        <taxon>Eukaryota</taxon>
        <taxon>Fungi</taxon>
        <taxon>Dikarya</taxon>
        <taxon>Ascomycota</taxon>
        <taxon>Pezizomycotina</taxon>
        <taxon>Dothideomycetes</taxon>
        <taxon>Dothideomycetidae</taxon>
        <taxon>Mycosphaerellales</taxon>
        <taxon>Teratosphaeriaceae</taxon>
        <taxon>Meristemomyces</taxon>
    </lineage>
</organism>
<dbReference type="EMBL" id="JAVRRL010000037">
    <property type="protein sequence ID" value="KAK5111653.1"/>
    <property type="molecule type" value="Genomic_DNA"/>
</dbReference>
<gene>
    <name evidence="1" type="ORF">LTR62_004758</name>
</gene>
<proteinExistence type="predicted"/>
<evidence type="ECO:0000313" key="2">
    <source>
        <dbReference type="Proteomes" id="UP001310890"/>
    </source>
</evidence>
<accession>A0AAN7TDG7</accession>
<reference evidence="1" key="1">
    <citation type="submission" date="2023-08" db="EMBL/GenBank/DDBJ databases">
        <title>Black Yeasts Isolated from many extreme environments.</title>
        <authorList>
            <person name="Coleine C."/>
            <person name="Stajich J.E."/>
            <person name="Selbmann L."/>
        </authorList>
    </citation>
    <scope>NUCLEOTIDE SEQUENCE</scope>
    <source>
        <strain evidence="1">CCFEE 5401</strain>
    </source>
</reference>
<dbReference type="AlphaFoldDB" id="A0AAN7TDG7"/>